<protein>
    <recommendedName>
        <fullName evidence="2">BTB domain-containing protein</fullName>
    </recommendedName>
</protein>
<dbReference type="SUPFAM" id="SSF54695">
    <property type="entry name" value="POZ domain"/>
    <property type="match status" value="1"/>
</dbReference>
<evidence type="ECO:0000256" key="1">
    <source>
        <dbReference type="SAM" id="MobiDB-lite"/>
    </source>
</evidence>
<feature type="compositionally biased region" description="Low complexity" evidence="1">
    <location>
        <begin position="270"/>
        <end position="284"/>
    </location>
</feature>
<reference evidence="4" key="2">
    <citation type="submission" date="2013-04" db="EMBL/GenBank/DDBJ databases">
        <title>Genomic mechanisms accounting for the adaptation to parasitism in nematode-trapping fungi.</title>
        <authorList>
            <person name="Ahren D.G."/>
        </authorList>
    </citation>
    <scope>NUCLEOTIDE SEQUENCE [LARGE SCALE GENOMIC DNA]</scope>
    <source>
        <strain evidence="4">CBS 200.50</strain>
    </source>
</reference>
<proteinExistence type="predicted"/>
<dbReference type="Gene3D" id="3.30.710.10">
    <property type="entry name" value="Potassium Channel Kv1.1, Chain A"/>
    <property type="match status" value="1"/>
</dbReference>
<reference evidence="3 4" key="1">
    <citation type="journal article" date="2013" name="PLoS Genet.">
        <title>Genomic mechanisms accounting for the adaptation to parasitism in nematode-trapping fungi.</title>
        <authorList>
            <person name="Meerupati T."/>
            <person name="Andersson K.M."/>
            <person name="Friman E."/>
            <person name="Kumar D."/>
            <person name="Tunlid A."/>
            <person name="Ahren D."/>
        </authorList>
    </citation>
    <scope>NUCLEOTIDE SEQUENCE [LARGE SCALE GENOMIC DNA]</scope>
    <source>
        <strain evidence="3 4">CBS 200.50</strain>
    </source>
</reference>
<dbReference type="InterPro" id="IPR000210">
    <property type="entry name" value="BTB/POZ_dom"/>
</dbReference>
<dbReference type="AlphaFoldDB" id="S8AS18"/>
<dbReference type="Proteomes" id="UP000015100">
    <property type="component" value="Unassembled WGS sequence"/>
</dbReference>
<dbReference type="PROSITE" id="PS50097">
    <property type="entry name" value="BTB"/>
    <property type="match status" value="1"/>
</dbReference>
<sequence>MTPRRLNTASQLLTSTNSPDALLQTMDEARPSMREECIEMCYRTGYFFDIKFLVGNESLGARKVYRLHKLVLASQSPLFFALCIMEQPHPPDGFPIPQAQPEIFDHVVTWLYQAKVTVSPEDTPLLTKIYDAAEYLEIRELETKILEILKQRLDEKKLEDSRAKIILQLAGIKEKKEPEIGSKGVERESKIKKMFKIVMKKLITRGKKEDAPPDPKTNPENASLGAQGSRIRTDSRRRYAIAMPADSPLRMGTPVADASPNSSTGAIRDPPTMTAPTPIATQPQSGDNATTVAPQNEIEHSSATATAGLESATLRSTDTPGAPNSLVGDQDSHPPTNNQNPPDMLDGAVGLT</sequence>
<feature type="domain" description="BTB" evidence="2">
    <location>
        <begin position="48"/>
        <end position="120"/>
    </location>
</feature>
<organism evidence="3 4">
    <name type="scientific">Dactylellina haptotyla (strain CBS 200.50)</name>
    <name type="common">Nematode-trapping fungus</name>
    <name type="synonym">Monacrosporium haptotylum</name>
    <dbReference type="NCBI Taxonomy" id="1284197"/>
    <lineage>
        <taxon>Eukaryota</taxon>
        <taxon>Fungi</taxon>
        <taxon>Dikarya</taxon>
        <taxon>Ascomycota</taxon>
        <taxon>Pezizomycotina</taxon>
        <taxon>Orbiliomycetes</taxon>
        <taxon>Orbiliales</taxon>
        <taxon>Orbiliaceae</taxon>
        <taxon>Dactylellina</taxon>
    </lineage>
</organism>
<evidence type="ECO:0000259" key="2">
    <source>
        <dbReference type="PROSITE" id="PS50097"/>
    </source>
</evidence>
<evidence type="ECO:0000313" key="3">
    <source>
        <dbReference type="EMBL" id="EPS45775.1"/>
    </source>
</evidence>
<dbReference type="OrthoDB" id="636773at2759"/>
<name>S8AS18_DACHA</name>
<dbReference type="InterPro" id="IPR011333">
    <property type="entry name" value="SKP1/BTB/POZ_sf"/>
</dbReference>
<dbReference type="HOGENOM" id="CLU_787592_0_0_1"/>
<dbReference type="PANTHER" id="PTHR45774:SF3">
    <property type="entry name" value="BTB (POZ) DOMAIN-CONTAINING 2B-RELATED"/>
    <property type="match status" value="1"/>
</dbReference>
<dbReference type="CDD" id="cd18186">
    <property type="entry name" value="BTB_POZ_ZBTB_KLHL-like"/>
    <property type="match status" value="1"/>
</dbReference>
<dbReference type="SMART" id="SM00225">
    <property type="entry name" value="BTB"/>
    <property type="match status" value="1"/>
</dbReference>
<dbReference type="PANTHER" id="PTHR45774">
    <property type="entry name" value="BTB/POZ DOMAIN-CONTAINING"/>
    <property type="match status" value="1"/>
</dbReference>
<accession>S8AS18</accession>
<keyword evidence="4" id="KW-1185">Reference proteome</keyword>
<dbReference type="Pfam" id="PF00651">
    <property type="entry name" value="BTB"/>
    <property type="match status" value="1"/>
</dbReference>
<comment type="caution">
    <text evidence="3">The sequence shown here is derived from an EMBL/GenBank/DDBJ whole genome shotgun (WGS) entry which is preliminary data.</text>
</comment>
<evidence type="ECO:0000313" key="4">
    <source>
        <dbReference type="Proteomes" id="UP000015100"/>
    </source>
</evidence>
<feature type="compositionally biased region" description="Polar residues" evidence="1">
    <location>
        <begin position="285"/>
        <end position="294"/>
    </location>
</feature>
<feature type="region of interest" description="Disordered" evidence="1">
    <location>
        <begin position="204"/>
        <end position="352"/>
    </location>
</feature>
<gene>
    <name evidence="3" type="ORF">H072_201</name>
</gene>
<dbReference type="EMBL" id="AQGS01000003">
    <property type="protein sequence ID" value="EPS45775.1"/>
    <property type="molecule type" value="Genomic_DNA"/>
</dbReference>